<organism evidence="3 4">
    <name type="scientific">Nocardioides luti</name>
    <dbReference type="NCBI Taxonomy" id="2761101"/>
    <lineage>
        <taxon>Bacteria</taxon>
        <taxon>Bacillati</taxon>
        <taxon>Actinomycetota</taxon>
        <taxon>Actinomycetes</taxon>
        <taxon>Propionibacteriales</taxon>
        <taxon>Nocardioidaceae</taxon>
        <taxon>Nocardioides</taxon>
    </lineage>
</organism>
<dbReference type="CDD" id="cd00431">
    <property type="entry name" value="cysteine_hydrolases"/>
    <property type="match status" value="1"/>
</dbReference>
<dbReference type="InterPro" id="IPR036380">
    <property type="entry name" value="Isochorismatase-like_sf"/>
</dbReference>
<evidence type="ECO:0000313" key="3">
    <source>
        <dbReference type="EMBL" id="MBB6627484.1"/>
    </source>
</evidence>
<reference evidence="3 4" key="1">
    <citation type="submission" date="2020-08" db="EMBL/GenBank/DDBJ databases">
        <authorList>
            <person name="Seo M.-J."/>
        </authorList>
    </citation>
    <scope>NUCLEOTIDE SEQUENCE [LARGE SCALE GENOMIC DNA]</scope>
    <source>
        <strain evidence="3 4">KIGAM211</strain>
    </source>
</reference>
<protein>
    <submittedName>
        <fullName evidence="3">Cysteine hydrolase</fullName>
    </submittedName>
</protein>
<evidence type="ECO:0000313" key="4">
    <source>
        <dbReference type="Proteomes" id="UP000523955"/>
    </source>
</evidence>
<dbReference type="Gene3D" id="3.40.50.850">
    <property type="entry name" value="Isochorismatase-like"/>
    <property type="match status" value="1"/>
</dbReference>
<comment type="caution">
    <text evidence="3">The sequence shown here is derived from an EMBL/GenBank/DDBJ whole genome shotgun (WGS) entry which is preliminary data.</text>
</comment>
<keyword evidence="1 3" id="KW-0378">Hydrolase</keyword>
<evidence type="ECO:0000256" key="1">
    <source>
        <dbReference type="ARBA" id="ARBA00022801"/>
    </source>
</evidence>
<name>A0A7X0RI54_9ACTN</name>
<dbReference type="AlphaFoldDB" id="A0A7X0RI54"/>
<accession>A0A7X0RI54</accession>
<keyword evidence="4" id="KW-1185">Reference proteome</keyword>
<proteinExistence type="predicted"/>
<dbReference type="EMBL" id="JACKXE010000001">
    <property type="protein sequence ID" value="MBB6627484.1"/>
    <property type="molecule type" value="Genomic_DNA"/>
</dbReference>
<dbReference type="PANTHER" id="PTHR43540:SF6">
    <property type="entry name" value="ISOCHORISMATASE-LIKE DOMAIN-CONTAINING PROTEIN"/>
    <property type="match status" value="1"/>
</dbReference>
<gene>
    <name evidence="3" type="ORF">H5V45_09130</name>
</gene>
<evidence type="ECO:0000259" key="2">
    <source>
        <dbReference type="Pfam" id="PF00857"/>
    </source>
</evidence>
<dbReference type="Proteomes" id="UP000523955">
    <property type="component" value="Unassembled WGS sequence"/>
</dbReference>
<dbReference type="InterPro" id="IPR000868">
    <property type="entry name" value="Isochorismatase-like_dom"/>
</dbReference>
<dbReference type="RefSeq" id="WP_185252638.1">
    <property type="nucleotide sequence ID" value="NZ_JACKXE010000001.1"/>
</dbReference>
<dbReference type="InterPro" id="IPR050272">
    <property type="entry name" value="Isochorismatase-like_hydrls"/>
</dbReference>
<dbReference type="Pfam" id="PF00857">
    <property type="entry name" value="Isochorismatase"/>
    <property type="match status" value="1"/>
</dbReference>
<dbReference type="GO" id="GO:0016787">
    <property type="term" value="F:hydrolase activity"/>
    <property type="evidence" value="ECO:0007669"/>
    <property type="project" value="UniProtKB-KW"/>
</dbReference>
<dbReference type="PANTHER" id="PTHR43540">
    <property type="entry name" value="PEROXYUREIDOACRYLATE/UREIDOACRYLATE AMIDOHYDROLASE-RELATED"/>
    <property type="match status" value="1"/>
</dbReference>
<dbReference type="SUPFAM" id="SSF52499">
    <property type="entry name" value="Isochorismatase-like hydrolases"/>
    <property type="match status" value="1"/>
</dbReference>
<sequence>MPEAPDALLHDWAIAPREYARQESRRGRRHAYAALDPTRTALVVVDVVPFFVDENPYCRGILPNITLLAETLRDAGGTVAWVVPGTPPPSRWAEEFYGPQVAELFRTAGGRGTVRERLWPGFDVRPDDLQVEKTAPSAFFPGRCDLPDLLTARGIDTVLVTGTVTNVCCESSARDASVRGYRVVMVADANAAPDDRAHNATLHTVYRSFGDVRPTAEVLALLAEGRRQPGRDGVRPSGGAG</sequence>
<feature type="domain" description="Isochorismatase-like" evidence="2">
    <location>
        <begin position="40"/>
        <end position="216"/>
    </location>
</feature>